<evidence type="ECO:0000313" key="6">
    <source>
        <dbReference type="EMBL" id="TFV95150.1"/>
    </source>
</evidence>
<dbReference type="SUPFAM" id="SSF55781">
    <property type="entry name" value="GAF domain-like"/>
    <property type="match status" value="1"/>
</dbReference>
<evidence type="ECO:0000256" key="1">
    <source>
        <dbReference type="ARBA" id="ARBA00023015"/>
    </source>
</evidence>
<dbReference type="EMBL" id="SPQZ01000007">
    <property type="protein sequence ID" value="TFV95150.1"/>
    <property type="molecule type" value="Genomic_DNA"/>
</dbReference>
<dbReference type="PROSITE" id="PS51077">
    <property type="entry name" value="HTH_ICLR"/>
    <property type="match status" value="1"/>
</dbReference>
<organism evidence="6 7">
    <name type="scientific">Orlajensenia leifsoniae</name>
    <dbReference type="NCBI Taxonomy" id="2561933"/>
    <lineage>
        <taxon>Bacteria</taxon>
        <taxon>Bacillati</taxon>
        <taxon>Actinomycetota</taxon>
        <taxon>Actinomycetes</taxon>
        <taxon>Micrococcales</taxon>
        <taxon>Microbacteriaceae</taxon>
        <taxon>Orlajensenia</taxon>
    </lineage>
</organism>
<gene>
    <name evidence="6" type="ORF">E4M00_15935</name>
</gene>
<dbReference type="InterPro" id="IPR036390">
    <property type="entry name" value="WH_DNA-bd_sf"/>
</dbReference>
<sequence length="254" mass="26835">MRTADWTDSVSVLDRVTAVFDAFGDHDEGLGISELARRANLPKSTVSRIAADLVTQRFLDRDGDRLYLGVRLFELAMAVERPRRLRHAALPVMSDLRDVTGHSVQLAVLEDDDVVFVMIVRGGTESKPAVRVGERLPARGTALGKAMLAYSPQSVVELVIAGAPAGLDGRVPCDPAELRRALADIRKSGLAIEKEASANDSVCVAAPILGLGGVPIAAISVVGSAPGLVPERIGPAVRAAAMALGRRLGAEHVR</sequence>
<keyword evidence="3" id="KW-0804">Transcription</keyword>
<dbReference type="InterPro" id="IPR005471">
    <property type="entry name" value="Tscrpt_reg_IclR_N"/>
</dbReference>
<dbReference type="SUPFAM" id="SSF46785">
    <property type="entry name" value="Winged helix' DNA-binding domain"/>
    <property type="match status" value="1"/>
</dbReference>
<feature type="domain" description="HTH iclR-type" evidence="4">
    <location>
        <begin position="10"/>
        <end position="70"/>
    </location>
</feature>
<keyword evidence="1" id="KW-0805">Transcription regulation</keyword>
<dbReference type="GO" id="GO:0003677">
    <property type="term" value="F:DNA binding"/>
    <property type="evidence" value="ECO:0007669"/>
    <property type="project" value="UniProtKB-KW"/>
</dbReference>
<reference evidence="6 7" key="1">
    <citation type="journal article" date="2018" name="J. Microbiol.">
        <title>Leifsonia flava sp. nov., a novel actinobacterium isolated from the rhizosphere of Aquilegia viridiflora.</title>
        <authorList>
            <person name="Cai Y."/>
            <person name="Tao W.Z."/>
            <person name="Ma Y.J."/>
            <person name="Cheng J."/>
            <person name="Zhang M.Y."/>
            <person name="Zhang Y.X."/>
        </authorList>
    </citation>
    <scope>NUCLEOTIDE SEQUENCE [LARGE SCALE GENOMIC DNA]</scope>
    <source>
        <strain evidence="6 7">SYP-B2174</strain>
    </source>
</reference>
<dbReference type="InterPro" id="IPR050707">
    <property type="entry name" value="HTH_MetabolicPath_Reg"/>
</dbReference>
<comment type="caution">
    <text evidence="6">The sequence shown here is derived from an EMBL/GenBank/DDBJ whole genome shotgun (WGS) entry which is preliminary data.</text>
</comment>
<name>A0A4Y9QSG4_9MICO</name>
<evidence type="ECO:0000256" key="2">
    <source>
        <dbReference type="ARBA" id="ARBA00023125"/>
    </source>
</evidence>
<evidence type="ECO:0000259" key="5">
    <source>
        <dbReference type="PROSITE" id="PS51078"/>
    </source>
</evidence>
<dbReference type="RefSeq" id="WP_135121464.1">
    <property type="nucleotide sequence ID" value="NZ_SPQZ01000007.1"/>
</dbReference>
<dbReference type="Pfam" id="PF09339">
    <property type="entry name" value="HTH_IclR"/>
    <property type="match status" value="1"/>
</dbReference>
<dbReference type="PANTHER" id="PTHR30136:SF24">
    <property type="entry name" value="HTH-TYPE TRANSCRIPTIONAL REPRESSOR ALLR"/>
    <property type="match status" value="1"/>
</dbReference>
<proteinExistence type="predicted"/>
<dbReference type="InterPro" id="IPR014757">
    <property type="entry name" value="Tscrpt_reg_IclR_C"/>
</dbReference>
<keyword evidence="7" id="KW-1185">Reference proteome</keyword>
<dbReference type="Pfam" id="PF01614">
    <property type="entry name" value="IclR_C"/>
    <property type="match status" value="1"/>
</dbReference>
<dbReference type="AlphaFoldDB" id="A0A4Y9QSG4"/>
<evidence type="ECO:0000313" key="7">
    <source>
        <dbReference type="Proteomes" id="UP000298127"/>
    </source>
</evidence>
<dbReference type="PROSITE" id="PS51078">
    <property type="entry name" value="ICLR_ED"/>
    <property type="match status" value="1"/>
</dbReference>
<dbReference type="SMART" id="SM00346">
    <property type="entry name" value="HTH_ICLR"/>
    <property type="match status" value="1"/>
</dbReference>
<feature type="domain" description="IclR-ED" evidence="5">
    <location>
        <begin position="71"/>
        <end position="250"/>
    </location>
</feature>
<keyword evidence="2" id="KW-0238">DNA-binding</keyword>
<accession>A0A4Y9QSG4</accession>
<dbReference type="Gene3D" id="3.30.450.40">
    <property type="match status" value="1"/>
</dbReference>
<dbReference type="Gene3D" id="1.10.10.10">
    <property type="entry name" value="Winged helix-like DNA-binding domain superfamily/Winged helix DNA-binding domain"/>
    <property type="match status" value="1"/>
</dbReference>
<dbReference type="PANTHER" id="PTHR30136">
    <property type="entry name" value="HELIX-TURN-HELIX TRANSCRIPTIONAL REGULATOR, ICLR FAMILY"/>
    <property type="match status" value="1"/>
</dbReference>
<dbReference type="InterPro" id="IPR029016">
    <property type="entry name" value="GAF-like_dom_sf"/>
</dbReference>
<protein>
    <submittedName>
        <fullName evidence="6">IclR family transcriptional regulator</fullName>
    </submittedName>
</protein>
<dbReference type="GO" id="GO:0045892">
    <property type="term" value="P:negative regulation of DNA-templated transcription"/>
    <property type="evidence" value="ECO:0007669"/>
    <property type="project" value="TreeGrafter"/>
</dbReference>
<evidence type="ECO:0000256" key="3">
    <source>
        <dbReference type="ARBA" id="ARBA00023163"/>
    </source>
</evidence>
<evidence type="ECO:0000259" key="4">
    <source>
        <dbReference type="PROSITE" id="PS51077"/>
    </source>
</evidence>
<dbReference type="InterPro" id="IPR036388">
    <property type="entry name" value="WH-like_DNA-bd_sf"/>
</dbReference>
<dbReference type="Proteomes" id="UP000298127">
    <property type="component" value="Unassembled WGS sequence"/>
</dbReference>
<dbReference type="GO" id="GO:0003700">
    <property type="term" value="F:DNA-binding transcription factor activity"/>
    <property type="evidence" value="ECO:0007669"/>
    <property type="project" value="TreeGrafter"/>
</dbReference>